<protein>
    <submittedName>
        <fullName evidence="1">Transposase</fullName>
    </submittedName>
</protein>
<reference evidence="1" key="1">
    <citation type="submission" date="2019-11" db="UniProtKB">
        <authorList>
            <consortium name="WormBaseParasite"/>
        </authorList>
    </citation>
    <scope>IDENTIFICATION</scope>
</reference>
<name>A0A5K3G7Z3_MESCO</name>
<dbReference type="WBParaSite" id="MCU_014736-RA">
    <property type="protein sequence ID" value="MCU_014736-RA"/>
    <property type="gene ID" value="MCU_014736"/>
</dbReference>
<proteinExistence type="predicted"/>
<accession>A0A5K3G7Z3</accession>
<dbReference type="AlphaFoldDB" id="A0A5K3G7Z3"/>
<evidence type="ECO:0000313" key="1">
    <source>
        <dbReference type="WBParaSite" id="MCU_014736-RA"/>
    </source>
</evidence>
<organism evidence="1">
    <name type="scientific">Mesocestoides corti</name>
    <name type="common">Flatworm</name>
    <dbReference type="NCBI Taxonomy" id="53468"/>
    <lineage>
        <taxon>Eukaryota</taxon>
        <taxon>Metazoa</taxon>
        <taxon>Spiralia</taxon>
        <taxon>Lophotrochozoa</taxon>
        <taxon>Platyhelminthes</taxon>
        <taxon>Cestoda</taxon>
        <taxon>Eucestoda</taxon>
        <taxon>Cyclophyllidea</taxon>
        <taxon>Mesocestoididae</taxon>
        <taxon>Mesocestoides</taxon>
    </lineage>
</organism>
<sequence length="93" mass="10690">LATILYFDAHYALADTLNLLLQHREGRIHSSNPIPREVANVVNSITEDLWQSGLLNNLLSFLAKFNVDDQLKRLESSRVIGSRQHRRDVLRLL</sequence>